<dbReference type="Pfam" id="PF00293">
    <property type="entry name" value="NUDIX"/>
    <property type="match status" value="1"/>
</dbReference>
<sequence>MPTPHGPWTIKSTEQIYRDPFVELTLDQVIRPDGNDGQHVVVKIKPGVCVVAVDEDRNVHLTKEFHYAVGRDSVEAVSGGVEPDEDADLTAQRELQEELGLEAESWKFLTTVDPFTTIMESPTRLYLATGLSEVATNPEGTEQIEHVVIPLADAAKMVANGEITHAPSCVAILMAESILS</sequence>
<dbReference type="STRING" id="980251.GCA_001642875_03712"/>
<dbReference type="InterPro" id="IPR020084">
    <property type="entry name" value="NUDIX_hydrolase_CS"/>
</dbReference>
<comment type="similarity">
    <text evidence="3">Belongs to the Nudix hydrolase family. NudK subfamily.</text>
</comment>
<name>A0A5B9P5F0_9BACT</name>
<gene>
    <name evidence="9" type="primary">nudF</name>
    <name evidence="9" type="ORF">MFFC18_00490</name>
</gene>
<protein>
    <recommendedName>
        <fullName evidence="4">GDP-mannose pyrophosphatase</fullName>
    </recommendedName>
    <alternativeName>
        <fullName evidence="6">GDP-mannose hydrolase</fullName>
    </alternativeName>
    <alternativeName>
        <fullName evidence="7">GDPMK</fullName>
    </alternativeName>
</protein>
<keyword evidence="5 9" id="KW-0378">Hydrolase</keyword>
<dbReference type="SUPFAM" id="SSF55811">
    <property type="entry name" value="Nudix"/>
    <property type="match status" value="1"/>
</dbReference>
<dbReference type="GO" id="GO:0005829">
    <property type="term" value="C:cytosol"/>
    <property type="evidence" value="ECO:0007669"/>
    <property type="project" value="TreeGrafter"/>
</dbReference>
<dbReference type="KEGG" id="mff:MFFC18_00490"/>
<organism evidence="9 10">
    <name type="scientific">Mariniblastus fucicola</name>
    <dbReference type="NCBI Taxonomy" id="980251"/>
    <lineage>
        <taxon>Bacteria</taxon>
        <taxon>Pseudomonadati</taxon>
        <taxon>Planctomycetota</taxon>
        <taxon>Planctomycetia</taxon>
        <taxon>Pirellulales</taxon>
        <taxon>Pirellulaceae</taxon>
        <taxon>Mariniblastus</taxon>
    </lineage>
</organism>
<feature type="domain" description="Nudix hydrolase" evidence="8">
    <location>
        <begin position="43"/>
        <end position="171"/>
    </location>
</feature>
<dbReference type="PROSITE" id="PS00893">
    <property type="entry name" value="NUDIX_BOX"/>
    <property type="match status" value="1"/>
</dbReference>
<comment type="catalytic activity">
    <reaction evidence="1">
        <text>GDP-alpha-D-mannose + H2O = alpha-D-mannose 1-phosphate + GMP + 2 H(+)</text>
        <dbReference type="Rhea" id="RHEA:27978"/>
        <dbReference type="ChEBI" id="CHEBI:15377"/>
        <dbReference type="ChEBI" id="CHEBI:15378"/>
        <dbReference type="ChEBI" id="CHEBI:57527"/>
        <dbReference type="ChEBI" id="CHEBI:58115"/>
        <dbReference type="ChEBI" id="CHEBI:58409"/>
    </reaction>
</comment>
<evidence type="ECO:0000256" key="6">
    <source>
        <dbReference type="ARBA" id="ARBA00032162"/>
    </source>
</evidence>
<dbReference type="GO" id="GO:0006753">
    <property type="term" value="P:nucleoside phosphate metabolic process"/>
    <property type="evidence" value="ECO:0007669"/>
    <property type="project" value="TreeGrafter"/>
</dbReference>
<evidence type="ECO:0000259" key="8">
    <source>
        <dbReference type="PROSITE" id="PS51462"/>
    </source>
</evidence>
<dbReference type="GO" id="GO:0019693">
    <property type="term" value="P:ribose phosphate metabolic process"/>
    <property type="evidence" value="ECO:0007669"/>
    <property type="project" value="TreeGrafter"/>
</dbReference>
<dbReference type="RefSeq" id="WP_075085727.1">
    <property type="nucleotide sequence ID" value="NZ_CP042912.1"/>
</dbReference>
<accession>A0A5B9P5F0</accession>
<dbReference type="PROSITE" id="PS51462">
    <property type="entry name" value="NUDIX"/>
    <property type="match status" value="1"/>
</dbReference>
<dbReference type="Gene3D" id="3.90.79.10">
    <property type="entry name" value="Nucleoside Triphosphate Pyrophosphohydrolase"/>
    <property type="match status" value="1"/>
</dbReference>
<dbReference type="OrthoDB" id="9806150at2"/>
<reference evidence="9 10" key="1">
    <citation type="submission" date="2019-08" db="EMBL/GenBank/DDBJ databases">
        <title>Deep-cultivation of Planctomycetes and their phenomic and genomic characterization uncovers novel biology.</title>
        <authorList>
            <person name="Wiegand S."/>
            <person name="Jogler M."/>
            <person name="Boedeker C."/>
            <person name="Pinto D."/>
            <person name="Vollmers J."/>
            <person name="Rivas-Marin E."/>
            <person name="Kohn T."/>
            <person name="Peeters S.H."/>
            <person name="Heuer A."/>
            <person name="Rast P."/>
            <person name="Oberbeckmann S."/>
            <person name="Bunk B."/>
            <person name="Jeske O."/>
            <person name="Meyerdierks A."/>
            <person name="Storesund J.E."/>
            <person name="Kallscheuer N."/>
            <person name="Luecker S."/>
            <person name="Lage O.M."/>
            <person name="Pohl T."/>
            <person name="Merkel B.J."/>
            <person name="Hornburger P."/>
            <person name="Mueller R.-W."/>
            <person name="Bruemmer F."/>
            <person name="Labrenz M."/>
            <person name="Spormann A.M."/>
            <person name="Op den Camp H."/>
            <person name="Overmann J."/>
            <person name="Amann R."/>
            <person name="Jetten M.S.M."/>
            <person name="Mascher T."/>
            <person name="Medema M.H."/>
            <person name="Devos D.P."/>
            <person name="Kaster A.-K."/>
            <person name="Ovreas L."/>
            <person name="Rohde M."/>
            <person name="Galperin M.Y."/>
            <person name="Jogler C."/>
        </authorList>
    </citation>
    <scope>NUCLEOTIDE SEQUENCE [LARGE SCALE GENOMIC DNA]</scope>
    <source>
        <strain evidence="9 10">FC18</strain>
    </source>
</reference>
<dbReference type="EMBL" id="CP042912">
    <property type="protein sequence ID" value="QEG20202.1"/>
    <property type="molecule type" value="Genomic_DNA"/>
</dbReference>
<dbReference type="GO" id="GO:0016787">
    <property type="term" value="F:hydrolase activity"/>
    <property type="evidence" value="ECO:0007669"/>
    <property type="project" value="UniProtKB-KW"/>
</dbReference>
<dbReference type="Proteomes" id="UP000322214">
    <property type="component" value="Chromosome"/>
</dbReference>
<evidence type="ECO:0000256" key="7">
    <source>
        <dbReference type="ARBA" id="ARBA00032272"/>
    </source>
</evidence>
<dbReference type="InterPro" id="IPR000086">
    <property type="entry name" value="NUDIX_hydrolase_dom"/>
</dbReference>
<dbReference type="PANTHER" id="PTHR11839">
    <property type="entry name" value="UDP/ADP-SUGAR PYROPHOSPHATASE"/>
    <property type="match status" value="1"/>
</dbReference>
<evidence type="ECO:0000313" key="9">
    <source>
        <dbReference type="EMBL" id="QEG20202.1"/>
    </source>
</evidence>
<comment type="cofactor">
    <cofactor evidence="2">
        <name>Mg(2+)</name>
        <dbReference type="ChEBI" id="CHEBI:18420"/>
    </cofactor>
</comment>
<keyword evidence="10" id="KW-1185">Reference proteome</keyword>
<dbReference type="PANTHER" id="PTHR11839:SF18">
    <property type="entry name" value="NUDIX HYDROLASE DOMAIN-CONTAINING PROTEIN"/>
    <property type="match status" value="1"/>
</dbReference>
<evidence type="ECO:0000256" key="1">
    <source>
        <dbReference type="ARBA" id="ARBA00000847"/>
    </source>
</evidence>
<dbReference type="InterPro" id="IPR015797">
    <property type="entry name" value="NUDIX_hydrolase-like_dom_sf"/>
</dbReference>
<evidence type="ECO:0000256" key="4">
    <source>
        <dbReference type="ARBA" id="ARBA00016377"/>
    </source>
</evidence>
<evidence type="ECO:0000256" key="5">
    <source>
        <dbReference type="ARBA" id="ARBA00022801"/>
    </source>
</evidence>
<evidence type="ECO:0000256" key="2">
    <source>
        <dbReference type="ARBA" id="ARBA00001946"/>
    </source>
</evidence>
<dbReference type="AlphaFoldDB" id="A0A5B9P5F0"/>
<evidence type="ECO:0000256" key="3">
    <source>
        <dbReference type="ARBA" id="ARBA00007275"/>
    </source>
</evidence>
<proteinExistence type="inferred from homology"/>
<evidence type="ECO:0000313" key="10">
    <source>
        <dbReference type="Proteomes" id="UP000322214"/>
    </source>
</evidence>